<dbReference type="EMBL" id="JAMOIM010000034">
    <property type="protein sequence ID" value="MCW6511861.1"/>
    <property type="molecule type" value="Genomic_DNA"/>
</dbReference>
<name>A0AA41Z2M8_9HYPH</name>
<dbReference type="AlphaFoldDB" id="A0AA41Z2M8"/>
<dbReference type="Proteomes" id="UP001165667">
    <property type="component" value="Unassembled WGS sequence"/>
</dbReference>
<reference evidence="1" key="1">
    <citation type="submission" date="2022-05" db="EMBL/GenBank/DDBJ databases">
        <authorList>
            <person name="Pankratov T."/>
        </authorList>
    </citation>
    <scope>NUCLEOTIDE SEQUENCE</scope>
    <source>
        <strain evidence="1">BP6-180914</strain>
    </source>
</reference>
<comment type="caution">
    <text evidence="1">The sequence shown here is derived from an EMBL/GenBank/DDBJ whole genome shotgun (WGS) entry which is preliminary data.</text>
</comment>
<evidence type="ECO:0000313" key="1">
    <source>
        <dbReference type="EMBL" id="MCW6511861.1"/>
    </source>
</evidence>
<gene>
    <name evidence="1" type="ORF">M8523_28280</name>
</gene>
<protein>
    <submittedName>
        <fullName evidence="1">Uncharacterized protein</fullName>
    </submittedName>
</protein>
<keyword evidence="2" id="KW-1185">Reference proteome</keyword>
<organism evidence="1 2">
    <name type="scientific">Lichenifustis flavocetrariae</name>
    <dbReference type="NCBI Taxonomy" id="2949735"/>
    <lineage>
        <taxon>Bacteria</taxon>
        <taxon>Pseudomonadati</taxon>
        <taxon>Pseudomonadota</taxon>
        <taxon>Alphaproteobacteria</taxon>
        <taxon>Hyphomicrobiales</taxon>
        <taxon>Lichenihabitantaceae</taxon>
        <taxon>Lichenifustis</taxon>
    </lineage>
</organism>
<dbReference type="RefSeq" id="WP_282588240.1">
    <property type="nucleotide sequence ID" value="NZ_JAMOIM010000034.1"/>
</dbReference>
<evidence type="ECO:0000313" key="2">
    <source>
        <dbReference type="Proteomes" id="UP001165667"/>
    </source>
</evidence>
<proteinExistence type="predicted"/>
<sequence length="153" mass="17263">MTPRFLNDDIERSAALLNLQPDELQALIWIRHELVAGHILHAPHNRDEGPKVAFNMGSCSQGTAVCIASWMEVRLSRRVYGAVAGTQRLFHPDPRIYRDVLLSSITTAQAVRAMDEFLDGNKYACWNVALSASAPYVPLVPEASETRYRNREW</sequence>
<accession>A0AA41Z2M8</accession>